<name>A0A4W3JXJ0_CALMI</name>
<sequence length="268" mass="30555">MANPGKPRRVNISSLAQSSQHQWLSEVLARRYGEEYVTQTQLPLSTYWRFNAQRQDQDVEILYHTKLMGRLNLCDGRDSLYSLYLKEMFRIVGKHHVIVVVDDVSADTTGTKQQLLQHQSTLSNCRELFVFRASDCKAHIILEFFRKLDAAEGKTGNMQNVHRHKGTPAFSVSSPNIAPQSTSTKSPSDMWAGASASQLRPPENENKERPLAATQYFLDPNNPDILKILQRIADQVKRIADIGENRRRPRLEAGFQKFCNSSHHLSNH</sequence>
<dbReference type="AlphaFoldDB" id="A0A4W3JXJ0"/>
<evidence type="ECO:0000256" key="1">
    <source>
        <dbReference type="SAM" id="MobiDB-lite"/>
    </source>
</evidence>
<evidence type="ECO:0000313" key="3">
    <source>
        <dbReference type="Proteomes" id="UP000314986"/>
    </source>
</evidence>
<protein>
    <submittedName>
        <fullName evidence="2">Uncharacterized LOC103185695</fullName>
    </submittedName>
</protein>
<reference evidence="2" key="5">
    <citation type="submission" date="2025-09" db="UniProtKB">
        <authorList>
            <consortium name="Ensembl"/>
        </authorList>
    </citation>
    <scope>IDENTIFICATION</scope>
</reference>
<keyword evidence="3" id="KW-1185">Reference proteome</keyword>
<reference evidence="3" key="1">
    <citation type="journal article" date="2006" name="Science">
        <title>Ancient noncoding elements conserved in the human genome.</title>
        <authorList>
            <person name="Venkatesh B."/>
            <person name="Kirkness E.F."/>
            <person name="Loh Y.H."/>
            <person name="Halpern A.L."/>
            <person name="Lee A.P."/>
            <person name="Johnson J."/>
            <person name="Dandona N."/>
            <person name="Viswanathan L.D."/>
            <person name="Tay A."/>
            <person name="Venter J.C."/>
            <person name="Strausberg R.L."/>
            <person name="Brenner S."/>
        </authorList>
    </citation>
    <scope>NUCLEOTIDE SEQUENCE [LARGE SCALE GENOMIC DNA]</scope>
</reference>
<dbReference type="InParanoid" id="A0A4W3JXJ0"/>
<dbReference type="KEGG" id="cmk:103185695"/>
<dbReference type="GeneID" id="103185695"/>
<reference evidence="3" key="3">
    <citation type="journal article" date="2014" name="Nature">
        <title>Elephant shark genome provides unique insights into gnathostome evolution.</title>
        <authorList>
            <consortium name="International Elephant Shark Genome Sequencing Consortium"/>
            <person name="Venkatesh B."/>
            <person name="Lee A.P."/>
            <person name="Ravi V."/>
            <person name="Maurya A.K."/>
            <person name="Lian M.M."/>
            <person name="Swann J.B."/>
            <person name="Ohta Y."/>
            <person name="Flajnik M.F."/>
            <person name="Sutoh Y."/>
            <person name="Kasahara M."/>
            <person name="Hoon S."/>
            <person name="Gangu V."/>
            <person name="Roy S.W."/>
            <person name="Irimia M."/>
            <person name="Korzh V."/>
            <person name="Kondrychyn I."/>
            <person name="Lim Z.W."/>
            <person name="Tay B.H."/>
            <person name="Tohari S."/>
            <person name="Kong K.W."/>
            <person name="Ho S."/>
            <person name="Lorente-Galdos B."/>
            <person name="Quilez J."/>
            <person name="Marques-Bonet T."/>
            <person name="Raney B.J."/>
            <person name="Ingham P.W."/>
            <person name="Tay A."/>
            <person name="Hillier L.W."/>
            <person name="Minx P."/>
            <person name="Boehm T."/>
            <person name="Wilson R.K."/>
            <person name="Brenner S."/>
            <person name="Warren W.C."/>
        </authorList>
    </citation>
    <scope>NUCLEOTIDE SEQUENCE [LARGE SCALE GENOMIC DNA]</scope>
</reference>
<proteinExistence type="predicted"/>
<reference evidence="3" key="2">
    <citation type="journal article" date="2007" name="PLoS Biol.">
        <title>Survey sequencing and comparative analysis of the elephant shark (Callorhinchus milii) genome.</title>
        <authorList>
            <person name="Venkatesh B."/>
            <person name="Kirkness E.F."/>
            <person name="Loh Y.H."/>
            <person name="Halpern A.L."/>
            <person name="Lee A.P."/>
            <person name="Johnson J."/>
            <person name="Dandona N."/>
            <person name="Viswanathan L.D."/>
            <person name="Tay A."/>
            <person name="Venter J.C."/>
            <person name="Strausberg R.L."/>
            <person name="Brenner S."/>
        </authorList>
    </citation>
    <scope>NUCLEOTIDE SEQUENCE [LARGE SCALE GENOMIC DNA]</scope>
</reference>
<feature type="compositionally biased region" description="Polar residues" evidence="1">
    <location>
        <begin position="170"/>
        <end position="187"/>
    </location>
</feature>
<dbReference type="GeneTree" id="ENSGT00970000197000"/>
<organism evidence="2 3">
    <name type="scientific">Callorhinchus milii</name>
    <name type="common">Ghost shark</name>
    <dbReference type="NCBI Taxonomy" id="7868"/>
    <lineage>
        <taxon>Eukaryota</taxon>
        <taxon>Metazoa</taxon>
        <taxon>Chordata</taxon>
        <taxon>Craniata</taxon>
        <taxon>Vertebrata</taxon>
        <taxon>Chondrichthyes</taxon>
        <taxon>Holocephali</taxon>
        <taxon>Chimaeriformes</taxon>
        <taxon>Callorhinchidae</taxon>
        <taxon>Callorhinchus</taxon>
    </lineage>
</organism>
<dbReference type="Proteomes" id="UP000314986">
    <property type="component" value="Unassembled WGS sequence"/>
</dbReference>
<evidence type="ECO:0000313" key="2">
    <source>
        <dbReference type="Ensembl" id="ENSCMIP00000036520.1"/>
    </source>
</evidence>
<gene>
    <name evidence="2" type="primary">LOC103185695</name>
</gene>
<accession>A0A4W3JXJ0</accession>
<reference evidence="2" key="4">
    <citation type="submission" date="2025-08" db="UniProtKB">
        <authorList>
            <consortium name="Ensembl"/>
        </authorList>
    </citation>
    <scope>IDENTIFICATION</scope>
</reference>
<dbReference type="Ensembl" id="ENSCMIT00000037060.1">
    <property type="protein sequence ID" value="ENSCMIP00000036520.1"/>
    <property type="gene ID" value="ENSCMIG00000015432.1"/>
</dbReference>
<feature type="region of interest" description="Disordered" evidence="1">
    <location>
        <begin position="159"/>
        <end position="206"/>
    </location>
</feature>